<comment type="similarity">
    <text evidence="3">Belongs to the Nudix hydrolase family.</text>
</comment>
<dbReference type="GeneID" id="111133726"/>
<organism evidence="8 9">
    <name type="scientific">Crassostrea virginica</name>
    <name type="common">Eastern oyster</name>
    <dbReference type="NCBI Taxonomy" id="6565"/>
    <lineage>
        <taxon>Eukaryota</taxon>
        <taxon>Metazoa</taxon>
        <taxon>Spiralia</taxon>
        <taxon>Lophotrochozoa</taxon>
        <taxon>Mollusca</taxon>
        <taxon>Bivalvia</taxon>
        <taxon>Autobranchia</taxon>
        <taxon>Pteriomorphia</taxon>
        <taxon>Ostreida</taxon>
        <taxon>Ostreoidea</taxon>
        <taxon>Ostreidae</taxon>
        <taxon>Crassostrea</taxon>
    </lineage>
</organism>
<keyword evidence="4" id="KW-0479">Metal-binding</keyword>
<evidence type="ECO:0000256" key="5">
    <source>
        <dbReference type="ARBA" id="ARBA00022801"/>
    </source>
</evidence>
<dbReference type="GO" id="GO:0016818">
    <property type="term" value="F:hydrolase activity, acting on acid anhydrides, in phosphorus-containing anhydrides"/>
    <property type="evidence" value="ECO:0007669"/>
    <property type="project" value="InterPro"/>
</dbReference>
<protein>
    <submittedName>
        <fullName evidence="9">Nucleoside diphosphate-linked moiety X motif 19-like isoform X1</fullName>
    </submittedName>
</protein>
<dbReference type="InterPro" id="IPR015797">
    <property type="entry name" value="NUDIX_hydrolase-like_dom_sf"/>
</dbReference>
<evidence type="ECO:0000256" key="3">
    <source>
        <dbReference type="ARBA" id="ARBA00005582"/>
    </source>
</evidence>
<dbReference type="RefSeq" id="XP_022338053.1">
    <property type="nucleotide sequence ID" value="XM_022482345.1"/>
</dbReference>
<dbReference type="KEGG" id="cvn:111133726"/>
<evidence type="ECO:0000256" key="1">
    <source>
        <dbReference type="ARBA" id="ARBA00001936"/>
    </source>
</evidence>
<name>A0A8B8EEU8_CRAVI</name>
<evidence type="ECO:0000256" key="2">
    <source>
        <dbReference type="ARBA" id="ARBA00001946"/>
    </source>
</evidence>
<keyword evidence="5" id="KW-0378">Hydrolase</keyword>
<dbReference type="GO" id="GO:0005739">
    <property type="term" value="C:mitochondrion"/>
    <property type="evidence" value="ECO:0007669"/>
    <property type="project" value="TreeGrafter"/>
</dbReference>
<evidence type="ECO:0000256" key="7">
    <source>
        <dbReference type="ARBA" id="ARBA00023211"/>
    </source>
</evidence>
<evidence type="ECO:0000256" key="4">
    <source>
        <dbReference type="ARBA" id="ARBA00022723"/>
    </source>
</evidence>
<dbReference type="Gene3D" id="3.90.79.10">
    <property type="entry name" value="Nucleoside Triphosphate Pyrophosphohydrolase"/>
    <property type="match status" value="1"/>
</dbReference>
<dbReference type="OrthoDB" id="1695362at2759"/>
<evidence type="ECO:0000313" key="8">
    <source>
        <dbReference type="Proteomes" id="UP000694844"/>
    </source>
</evidence>
<comment type="cofactor">
    <cofactor evidence="1">
        <name>Mn(2+)</name>
        <dbReference type="ChEBI" id="CHEBI:29035"/>
    </cofactor>
</comment>
<keyword evidence="8" id="KW-1185">Reference proteome</keyword>
<evidence type="ECO:0000313" key="9">
    <source>
        <dbReference type="RefSeq" id="XP_022338053.1"/>
    </source>
</evidence>
<comment type="cofactor">
    <cofactor evidence="2">
        <name>Mg(2+)</name>
        <dbReference type="ChEBI" id="CHEBI:18420"/>
    </cofactor>
</comment>
<proteinExistence type="inferred from homology"/>
<dbReference type="CDD" id="cd18870">
    <property type="entry name" value="NUDIX_AcylCoAdiphos_Nudt19"/>
    <property type="match status" value="1"/>
</dbReference>
<dbReference type="AlphaFoldDB" id="A0A8B8EEU8"/>
<dbReference type="PANTHER" id="PTHR12318:SF0">
    <property type="entry name" value="ACYL-COENZYME A DIPHOSPHATASE NUDT19"/>
    <property type="match status" value="1"/>
</dbReference>
<dbReference type="PANTHER" id="PTHR12318">
    <property type="entry name" value="TESTOSTERONE-REGULATED PROTEIN RP2"/>
    <property type="match status" value="1"/>
</dbReference>
<dbReference type="GO" id="GO:0046872">
    <property type="term" value="F:metal ion binding"/>
    <property type="evidence" value="ECO:0007669"/>
    <property type="project" value="UniProtKB-KW"/>
</dbReference>
<accession>A0A8B8EEU8</accession>
<evidence type="ECO:0000256" key="6">
    <source>
        <dbReference type="ARBA" id="ARBA00022842"/>
    </source>
</evidence>
<dbReference type="SUPFAM" id="SSF55811">
    <property type="entry name" value="Nudix"/>
    <property type="match status" value="1"/>
</dbReference>
<keyword evidence="6" id="KW-0460">Magnesium</keyword>
<sequence length="436" mass="49342">MVTSGSVTRLWGRCQFKLKGENESESRRESSNIYSIKFKETMAAVLKHWREAATLILVAKSDKLVPNATSGGGALHLEGVNAELSQYNYKMLMLKRSTKSKFMPNMYVFPGGIAEDADFSAEWLDLYRKFGESESGELLRQLTAVGPGPPMFSRTRSPEFEQIPSELAFRICAIRETFEESGVLIARSIEDKSGLNQDFPKKPICGKCLPLKTSVTEEWRARVDKNPDEFINMCRTLEVIPDVWTLSEWANWLTPLTLSNKAAPRRYDTAFFICVVDHIPDAMQDNNETVHLQWVAPDTVLIEFTRAGGGLAPPQVYEICRLLHFPKLGDLHRFAWERASTHRVKEYFPVVVGCEDGVMVVYPGDELYPDKPDREVEHPVRTIECSVADLPEKFPIMNRMIVGGEQYWVSTSAGDGHVIPDFQHEVMTSKPSRSKL</sequence>
<reference evidence="9" key="1">
    <citation type="submission" date="2025-08" db="UniProtKB">
        <authorList>
            <consortium name="RefSeq"/>
        </authorList>
    </citation>
    <scope>IDENTIFICATION</scope>
    <source>
        <tissue evidence="9">Whole sample</tissue>
    </source>
</reference>
<gene>
    <name evidence="9" type="primary">LOC111133726</name>
</gene>
<dbReference type="Proteomes" id="UP000694844">
    <property type="component" value="Chromosome 5"/>
</dbReference>
<keyword evidence="7" id="KW-0464">Manganese</keyword>
<dbReference type="InterPro" id="IPR039121">
    <property type="entry name" value="NUDT19"/>
</dbReference>